<evidence type="ECO:0000256" key="1">
    <source>
        <dbReference type="SAM" id="MobiDB-lite"/>
    </source>
</evidence>
<gene>
    <name evidence="2" type="ORF">DPX16_16586</name>
</gene>
<accession>A0A3N0XVH8</accession>
<dbReference type="AlphaFoldDB" id="A0A3N0XVH8"/>
<reference evidence="2 3" key="1">
    <citation type="submission" date="2018-10" db="EMBL/GenBank/DDBJ databases">
        <title>Genome assembly for a Yunnan-Guizhou Plateau 3E fish, Anabarilius grahami (Regan), and its evolutionary and genetic applications.</title>
        <authorList>
            <person name="Jiang W."/>
        </authorList>
    </citation>
    <scope>NUCLEOTIDE SEQUENCE [LARGE SCALE GENOMIC DNA]</scope>
    <source>
        <strain evidence="2">AG-KIZ</strain>
        <tissue evidence="2">Muscle</tissue>
    </source>
</reference>
<sequence>MGSTVLRHHALEEATAGPTTPDKHVSQLVAMLGLQGSVLNQNEAKVNYSAQPEPRWCRADEHRAISEVLK</sequence>
<protein>
    <submittedName>
        <fullName evidence="2">Uncharacterized protein</fullName>
    </submittedName>
</protein>
<evidence type="ECO:0000313" key="2">
    <source>
        <dbReference type="EMBL" id="ROJ66323.1"/>
    </source>
</evidence>
<dbReference type="Proteomes" id="UP000281406">
    <property type="component" value="Unassembled WGS sequence"/>
</dbReference>
<name>A0A3N0XVH8_ANAGA</name>
<evidence type="ECO:0000313" key="3">
    <source>
        <dbReference type="Proteomes" id="UP000281406"/>
    </source>
</evidence>
<feature type="region of interest" description="Disordered" evidence="1">
    <location>
        <begin position="1"/>
        <end position="22"/>
    </location>
</feature>
<dbReference type="EMBL" id="RJVU01059775">
    <property type="protein sequence ID" value="ROJ66323.1"/>
    <property type="molecule type" value="Genomic_DNA"/>
</dbReference>
<comment type="caution">
    <text evidence="2">The sequence shown here is derived from an EMBL/GenBank/DDBJ whole genome shotgun (WGS) entry which is preliminary data.</text>
</comment>
<organism evidence="2 3">
    <name type="scientific">Anabarilius grahami</name>
    <name type="common">Kanglang fish</name>
    <name type="synonym">Barilius grahami</name>
    <dbReference type="NCBI Taxonomy" id="495550"/>
    <lineage>
        <taxon>Eukaryota</taxon>
        <taxon>Metazoa</taxon>
        <taxon>Chordata</taxon>
        <taxon>Craniata</taxon>
        <taxon>Vertebrata</taxon>
        <taxon>Euteleostomi</taxon>
        <taxon>Actinopterygii</taxon>
        <taxon>Neopterygii</taxon>
        <taxon>Teleostei</taxon>
        <taxon>Ostariophysi</taxon>
        <taxon>Cypriniformes</taxon>
        <taxon>Xenocyprididae</taxon>
        <taxon>Xenocypridinae</taxon>
        <taxon>Xenocypridinae incertae sedis</taxon>
        <taxon>Anabarilius</taxon>
    </lineage>
</organism>
<keyword evidence="3" id="KW-1185">Reference proteome</keyword>
<proteinExistence type="predicted"/>